<dbReference type="EMBL" id="CP051480">
    <property type="protein sequence ID" value="QJG66674.1"/>
    <property type="molecule type" value="Genomic_DNA"/>
</dbReference>
<gene>
    <name evidence="1" type="ORF">HGG64_03155</name>
</gene>
<dbReference type="RefSeq" id="WP_169580497.1">
    <property type="nucleotide sequence ID" value="NZ_CP051480.1"/>
</dbReference>
<protein>
    <submittedName>
        <fullName evidence="1">Uncharacterized protein</fullName>
    </submittedName>
</protein>
<accession>A0A858U0R7</accession>
<evidence type="ECO:0000313" key="1">
    <source>
        <dbReference type="EMBL" id="QJG66674.1"/>
    </source>
</evidence>
<sequence length="66" mass="7821">MIYPAPIVQKYQEDNNKVYRNEELDVFLKPMYVTFTRLGSNTISNGYNEYFKNPLLNELPVLCQSR</sequence>
<dbReference type="AlphaFoldDB" id="A0A858U0R7"/>
<dbReference type="KEGG" id="mphn:HGG64_03155"/>
<keyword evidence="2" id="KW-1185">Reference proteome</keyword>
<evidence type="ECO:0000313" key="2">
    <source>
        <dbReference type="Proteomes" id="UP000501728"/>
    </source>
</evidence>
<dbReference type="Proteomes" id="UP000501728">
    <property type="component" value="Chromosome"/>
</dbReference>
<proteinExistence type="predicted"/>
<reference evidence="1 2" key="1">
    <citation type="submission" date="2020-04" db="EMBL/GenBank/DDBJ databases">
        <title>Novel Mycoplasma species detected in Phocoena phocoena (harbor porpoise) from the USA.</title>
        <authorList>
            <person name="Volokhov D.V."/>
        </authorList>
    </citation>
    <scope>NUCLEOTIDE SEQUENCE [LARGE SCALE GENOMIC DNA]</scope>
    <source>
        <strain evidence="1 2">C264-NAS</strain>
    </source>
</reference>
<name>A0A858U0R7_9MOLU</name>
<organism evidence="1 2">
    <name type="scientific">Mycoplasma phocoeninasale</name>
    <dbReference type="NCBI Taxonomy" id="2726117"/>
    <lineage>
        <taxon>Bacteria</taxon>
        <taxon>Bacillati</taxon>
        <taxon>Mycoplasmatota</taxon>
        <taxon>Mollicutes</taxon>
        <taxon>Mycoplasmataceae</taxon>
        <taxon>Mycoplasma</taxon>
    </lineage>
</organism>